<gene>
    <name evidence="2" type="ORF">GNF83_16495</name>
</gene>
<keyword evidence="2" id="KW-0131">Cell cycle</keyword>
<evidence type="ECO:0000313" key="3">
    <source>
        <dbReference type="Proteomes" id="UP001288944"/>
    </source>
</evidence>
<dbReference type="GO" id="GO:0051301">
    <property type="term" value="P:cell division"/>
    <property type="evidence" value="ECO:0007669"/>
    <property type="project" value="UniProtKB-KW"/>
</dbReference>
<name>A0AAW9KD61_CLOPF</name>
<feature type="compositionally biased region" description="Basic and acidic residues" evidence="1">
    <location>
        <begin position="20"/>
        <end position="44"/>
    </location>
</feature>
<accession>A0AAW9KD61</accession>
<protein>
    <submittedName>
        <fullName evidence="2">Cell division protein FtsL</fullName>
    </submittedName>
</protein>
<proteinExistence type="predicted"/>
<dbReference type="Proteomes" id="UP001288944">
    <property type="component" value="Unassembled WGS sequence"/>
</dbReference>
<dbReference type="AlphaFoldDB" id="A0AAW9KD61"/>
<feature type="non-terminal residue" evidence="2">
    <location>
        <position position="64"/>
    </location>
</feature>
<keyword evidence="2" id="KW-0132">Cell division</keyword>
<reference evidence="2" key="1">
    <citation type="submission" date="2019-11" db="EMBL/GenBank/DDBJ databases">
        <title>Characterization of Clostridium perfringens isolates from swine manure treated agricultural soils.</title>
        <authorList>
            <person name="Wushke S.T."/>
        </authorList>
    </citation>
    <scope>NUCLEOTIDE SEQUENCE</scope>
    <source>
        <strain evidence="2">X62</strain>
    </source>
</reference>
<dbReference type="EMBL" id="WNUR01000453">
    <property type="protein sequence ID" value="MDZ7542752.1"/>
    <property type="molecule type" value="Genomic_DNA"/>
</dbReference>
<sequence>MGDREYDYIRGNTALNPKRKYDEIDKRIEKENQERKQRESQKKERQAKKATVKNILQVSCIALV</sequence>
<evidence type="ECO:0000256" key="1">
    <source>
        <dbReference type="SAM" id="MobiDB-lite"/>
    </source>
</evidence>
<organism evidence="2 3">
    <name type="scientific">Clostridium perfringens</name>
    <dbReference type="NCBI Taxonomy" id="1502"/>
    <lineage>
        <taxon>Bacteria</taxon>
        <taxon>Bacillati</taxon>
        <taxon>Bacillota</taxon>
        <taxon>Clostridia</taxon>
        <taxon>Eubacteriales</taxon>
        <taxon>Clostridiaceae</taxon>
        <taxon>Clostridium</taxon>
    </lineage>
</organism>
<evidence type="ECO:0000313" key="2">
    <source>
        <dbReference type="EMBL" id="MDZ7542752.1"/>
    </source>
</evidence>
<feature type="region of interest" description="Disordered" evidence="1">
    <location>
        <begin position="20"/>
        <end position="49"/>
    </location>
</feature>
<comment type="caution">
    <text evidence="2">The sequence shown here is derived from an EMBL/GenBank/DDBJ whole genome shotgun (WGS) entry which is preliminary data.</text>
</comment>